<dbReference type="InterPro" id="IPR011049">
    <property type="entry name" value="Serralysin-like_metalloprot_C"/>
</dbReference>
<gene>
    <name evidence="1" type="ORF">ARTV_0184</name>
</gene>
<protein>
    <recommendedName>
        <fullName evidence="2">Serralysin</fullName>
    </recommendedName>
</protein>
<accession>A0A3B0LY10</accession>
<dbReference type="AlphaFoldDB" id="A0A3B0LY10"/>
<evidence type="ECO:0000313" key="1">
    <source>
        <dbReference type="EMBL" id="SSW94660.1"/>
    </source>
</evidence>
<proteinExistence type="predicted"/>
<organism evidence="1">
    <name type="scientific">Arsenophonus endosymbiont of Trialeurodes vaporariorum</name>
    <dbReference type="NCBI Taxonomy" id="235567"/>
    <lineage>
        <taxon>Bacteria</taxon>
        <taxon>Pseudomonadati</taxon>
        <taxon>Pseudomonadota</taxon>
        <taxon>Gammaproteobacteria</taxon>
        <taxon>Enterobacterales</taxon>
        <taxon>Morganellaceae</taxon>
        <taxon>Arsenophonus</taxon>
    </lineage>
</organism>
<name>A0A3B0LY10_9GAMM</name>
<sequence length="332" mass="38408">MTSFVSSSNNTSQVVAFINNLENASGPNTAHNIIMGNAKDNILAGGSGNVILYGKDGNDTLLLTKDYANGGNGVDRYVIQRYNWTDHIKILPNYQFFNQWHPEQQIFINPSSQKQRFKFNRLFNYNSYVVIDEMSNSDESIIGLEYQLDEIKSFELINSDIILKIEIDASSEMNKTGKSVIQIKLKNAYNYHGDGKRFLTHQYNILTQDGFLLTPYLSQLLDSTSYQYVLFEIIYVRKFERHVSAARSYYVGIDLRENTLETYKKIYYLPNNIRPMKTALEAVETKFSGDQFDNHFYNIKSNSYFHLTKGIDHYYINDMSIPNLVVIYITFD</sequence>
<dbReference type="SUPFAM" id="SSF51120">
    <property type="entry name" value="beta-Roll"/>
    <property type="match status" value="1"/>
</dbReference>
<dbReference type="Gene3D" id="2.150.10.10">
    <property type="entry name" value="Serralysin-like metalloprotease, C-terminal"/>
    <property type="match status" value="1"/>
</dbReference>
<reference evidence="1" key="1">
    <citation type="submission" date="2018-04" db="EMBL/GenBank/DDBJ databases">
        <authorList>
            <person name="Go L.Y."/>
            <person name="Mitchell J.A."/>
        </authorList>
    </citation>
    <scope>NUCLEOTIDE SEQUENCE</scope>
    <source>
        <strain evidence="1">ARTV</strain>
    </source>
</reference>
<dbReference type="EMBL" id="UFQR01000001">
    <property type="protein sequence ID" value="SSW94660.1"/>
    <property type="molecule type" value="Genomic_DNA"/>
</dbReference>
<evidence type="ECO:0008006" key="2">
    <source>
        <dbReference type="Google" id="ProtNLM"/>
    </source>
</evidence>